<dbReference type="Pfam" id="PF00107">
    <property type="entry name" value="ADH_zinc_N"/>
    <property type="match status" value="1"/>
</dbReference>
<dbReference type="PANTHER" id="PTHR43677:SF4">
    <property type="entry name" value="QUINONE OXIDOREDUCTASE-LIKE PROTEIN 2"/>
    <property type="match status" value="1"/>
</dbReference>
<reference evidence="2 3" key="1">
    <citation type="submission" date="2019-02" db="EMBL/GenBank/DDBJ databases">
        <authorList>
            <person name="Li Y."/>
        </authorList>
    </citation>
    <scope>NUCLEOTIDE SEQUENCE [LARGE SCALE GENOMIC DNA]</scope>
    <source>
        <strain evidence="2 3">3-7</strain>
    </source>
</reference>
<dbReference type="InterPro" id="IPR013149">
    <property type="entry name" value="ADH-like_C"/>
</dbReference>
<dbReference type="PANTHER" id="PTHR43677">
    <property type="entry name" value="SHORT-CHAIN DEHYDROGENASE/REDUCTASE"/>
    <property type="match status" value="1"/>
</dbReference>
<protein>
    <submittedName>
        <fullName evidence="2">Oxidoreductase</fullName>
    </submittedName>
</protein>
<evidence type="ECO:0000313" key="3">
    <source>
        <dbReference type="Proteomes" id="UP000292085"/>
    </source>
</evidence>
<dbReference type="InterPro" id="IPR011032">
    <property type="entry name" value="GroES-like_sf"/>
</dbReference>
<evidence type="ECO:0000313" key="2">
    <source>
        <dbReference type="EMBL" id="RZF60632.1"/>
    </source>
</evidence>
<organism evidence="2 3">
    <name type="scientific">Sphingomonas populi</name>
    <dbReference type="NCBI Taxonomy" id="2484750"/>
    <lineage>
        <taxon>Bacteria</taxon>
        <taxon>Pseudomonadati</taxon>
        <taxon>Pseudomonadota</taxon>
        <taxon>Alphaproteobacteria</taxon>
        <taxon>Sphingomonadales</taxon>
        <taxon>Sphingomonadaceae</taxon>
        <taxon>Sphingomonas</taxon>
    </lineage>
</organism>
<dbReference type="InterPro" id="IPR051397">
    <property type="entry name" value="Zn-ADH-like_protein"/>
</dbReference>
<keyword evidence="3" id="KW-1185">Reference proteome</keyword>
<accession>A0A4Q6XSV8</accession>
<dbReference type="AlphaFoldDB" id="A0A4Q6XSV8"/>
<dbReference type="RefSeq" id="WP_130160254.1">
    <property type="nucleotide sequence ID" value="NZ_SGIS01000059.1"/>
</dbReference>
<sequence length="323" mass="34224">MLAWQAEQFGEPLDVLKLKDIEKPVPGPGQVLIKVQAVGLGLPDLRSVQGRYPFVPDPPAIPGHSFMGMIDTAGPGSLFKPGMRVMARTLYESHAGALAEYALARDFHTFLAPDSLDDAQAAAFVLAYHTAYIGLVSRGMLAEGETLLVLGGSGASGSAAIHLGKALGARVVASARGEEKVNFCRAQGADHVIECEHGHIGEALREWTGGHGADVIFDPVGGEPSDQAVQAIAWGGRLVLIGIAAGLPKLNPLDMIGRTYSVIGAAFPNRSEVERESAMTDLDKLVRNGKLTVPIEGRHSFEEVPRMLARLGGDIMGLHVIDF</sequence>
<dbReference type="InterPro" id="IPR036291">
    <property type="entry name" value="NAD(P)-bd_dom_sf"/>
</dbReference>
<dbReference type="EMBL" id="SGIS01000059">
    <property type="protein sequence ID" value="RZF60632.1"/>
    <property type="molecule type" value="Genomic_DNA"/>
</dbReference>
<dbReference type="InterPro" id="IPR020843">
    <property type="entry name" value="ER"/>
</dbReference>
<dbReference type="Proteomes" id="UP000292085">
    <property type="component" value="Unassembled WGS sequence"/>
</dbReference>
<dbReference type="Pfam" id="PF08240">
    <property type="entry name" value="ADH_N"/>
    <property type="match status" value="1"/>
</dbReference>
<dbReference type="InterPro" id="IPR013154">
    <property type="entry name" value="ADH-like_N"/>
</dbReference>
<comment type="caution">
    <text evidence="2">The sequence shown here is derived from an EMBL/GenBank/DDBJ whole genome shotgun (WGS) entry which is preliminary data.</text>
</comment>
<dbReference type="SMART" id="SM00829">
    <property type="entry name" value="PKS_ER"/>
    <property type="match status" value="1"/>
</dbReference>
<dbReference type="Gene3D" id="3.90.180.10">
    <property type="entry name" value="Medium-chain alcohol dehydrogenases, catalytic domain"/>
    <property type="match status" value="1"/>
</dbReference>
<dbReference type="SUPFAM" id="SSF51735">
    <property type="entry name" value="NAD(P)-binding Rossmann-fold domains"/>
    <property type="match status" value="1"/>
</dbReference>
<dbReference type="GO" id="GO:0016491">
    <property type="term" value="F:oxidoreductase activity"/>
    <property type="evidence" value="ECO:0007669"/>
    <property type="project" value="InterPro"/>
</dbReference>
<proteinExistence type="predicted"/>
<name>A0A4Q6XSV8_9SPHN</name>
<feature type="domain" description="Enoyl reductase (ER)" evidence="1">
    <location>
        <begin position="11"/>
        <end position="321"/>
    </location>
</feature>
<dbReference type="OrthoDB" id="4190732at2"/>
<evidence type="ECO:0000259" key="1">
    <source>
        <dbReference type="SMART" id="SM00829"/>
    </source>
</evidence>
<gene>
    <name evidence="2" type="ORF">EWE75_22145</name>
</gene>
<dbReference type="Gene3D" id="3.40.50.720">
    <property type="entry name" value="NAD(P)-binding Rossmann-like Domain"/>
    <property type="match status" value="1"/>
</dbReference>
<dbReference type="SUPFAM" id="SSF50129">
    <property type="entry name" value="GroES-like"/>
    <property type="match status" value="1"/>
</dbReference>